<dbReference type="Proteomes" id="UP000004848">
    <property type="component" value="Unassembled WGS sequence"/>
</dbReference>
<keyword evidence="3" id="KW-0238">DNA-binding</keyword>
<dbReference type="GO" id="GO:0006351">
    <property type="term" value="P:DNA-templated transcription"/>
    <property type="evidence" value="ECO:0007669"/>
    <property type="project" value="TreeGrafter"/>
</dbReference>
<comment type="caution">
    <text evidence="6">The sequence shown here is derived from an EMBL/GenBank/DDBJ whole genome shotgun (WGS) entry which is preliminary data.</text>
</comment>
<dbReference type="Gene3D" id="3.40.190.10">
    <property type="entry name" value="Periplasmic binding protein-like II"/>
    <property type="match status" value="2"/>
</dbReference>
<dbReference type="Gene3D" id="1.10.10.10">
    <property type="entry name" value="Winged helix-like DNA-binding domain superfamily/Winged helix DNA-binding domain"/>
    <property type="match status" value="1"/>
</dbReference>
<evidence type="ECO:0000313" key="7">
    <source>
        <dbReference type="Proteomes" id="UP000004848"/>
    </source>
</evidence>
<dbReference type="InterPro" id="IPR036390">
    <property type="entry name" value="WH_DNA-bd_sf"/>
</dbReference>
<dbReference type="GO" id="GO:0043565">
    <property type="term" value="F:sequence-specific DNA binding"/>
    <property type="evidence" value="ECO:0007669"/>
    <property type="project" value="TreeGrafter"/>
</dbReference>
<evidence type="ECO:0000256" key="1">
    <source>
        <dbReference type="ARBA" id="ARBA00009437"/>
    </source>
</evidence>
<dbReference type="PANTHER" id="PTHR30537:SF74">
    <property type="entry name" value="HTH-TYPE TRANSCRIPTIONAL REGULATOR TRPI"/>
    <property type="match status" value="1"/>
</dbReference>
<name>A0NPX4_ROSAI</name>
<accession>A0NPX4</accession>
<sequence length="299" mass="32601">MLRLPPLRLLTVFETVQRAGGTKAAAAELNVSMSAVSQALRQLEEHIGAALIDRSTRPSGLTEAGEILLKAVIENTERLSEALNDIRALTDPAGASVTVACTIGFATYWLMPRLEAFYIDHPDIAVNVHTTQQEVPRLGQGTDIAMRYGDGRWDDGTVDLLFRETVEPVCSPSLAERIRSDDGNLGTAFLIHVDTSDRRWLSWPDYLARTHQKAAGSAKGLRFSNYVQATQAAISGHGVMLGWRSITGDQVEKGLLVSAGLPRLQPDNAYHAVLSHQSRNRETAAVVVDWLRAAAQPQV</sequence>
<dbReference type="PROSITE" id="PS50931">
    <property type="entry name" value="HTH_LYSR"/>
    <property type="match status" value="1"/>
</dbReference>
<dbReference type="GeneID" id="68845603"/>
<dbReference type="InterPro" id="IPR036388">
    <property type="entry name" value="WH-like_DNA-bd_sf"/>
</dbReference>
<keyword evidence="4" id="KW-0804">Transcription</keyword>
<dbReference type="AlphaFoldDB" id="A0NPX4"/>
<dbReference type="PANTHER" id="PTHR30537">
    <property type="entry name" value="HTH-TYPE TRANSCRIPTIONAL REGULATOR"/>
    <property type="match status" value="1"/>
</dbReference>
<dbReference type="CDD" id="cd08432">
    <property type="entry name" value="PBP2_GcdR_TrpI_HvrB_AmpR_like"/>
    <property type="match status" value="1"/>
</dbReference>
<dbReference type="EMBL" id="AAUW01000003">
    <property type="protein sequence ID" value="EAV45487.1"/>
    <property type="molecule type" value="Genomic_DNA"/>
</dbReference>
<evidence type="ECO:0000259" key="5">
    <source>
        <dbReference type="PROSITE" id="PS50931"/>
    </source>
</evidence>
<dbReference type="SUPFAM" id="SSF46785">
    <property type="entry name" value="Winged helix' DNA-binding domain"/>
    <property type="match status" value="1"/>
</dbReference>
<dbReference type="PRINTS" id="PR00039">
    <property type="entry name" value="HTHLYSR"/>
</dbReference>
<dbReference type="Pfam" id="PF03466">
    <property type="entry name" value="LysR_substrate"/>
    <property type="match status" value="1"/>
</dbReference>
<reference evidence="6 7" key="1">
    <citation type="submission" date="2006-05" db="EMBL/GenBank/DDBJ databases">
        <authorList>
            <person name="King G."/>
            <person name="Ferriera S."/>
            <person name="Johnson J."/>
            <person name="Kravitz S."/>
            <person name="Beeson K."/>
            <person name="Sutton G."/>
            <person name="Rogers Y.-H."/>
            <person name="Friedman R."/>
            <person name="Frazier M."/>
            <person name="Venter J.C."/>
        </authorList>
    </citation>
    <scope>NUCLEOTIDE SEQUENCE [LARGE SCALE GENOMIC DNA]</scope>
    <source>
        <strain evidence="7">ATCC 25650 / DSM 13394 / JCM 20685 / NBRC 16684 / NCIMB 2208 / IAM 12614 / B1</strain>
    </source>
</reference>
<dbReference type="Pfam" id="PF00126">
    <property type="entry name" value="HTH_1"/>
    <property type="match status" value="1"/>
</dbReference>
<evidence type="ECO:0000256" key="3">
    <source>
        <dbReference type="ARBA" id="ARBA00023125"/>
    </source>
</evidence>
<dbReference type="SUPFAM" id="SSF53850">
    <property type="entry name" value="Periplasmic binding protein-like II"/>
    <property type="match status" value="1"/>
</dbReference>
<proteinExistence type="inferred from homology"/>
<feature type="domain" description="HTH lysR-type" evidence="5">
    <location>
        <begin position="5"/>
        <end position="62"/>
    </location>
</feature>
<keyword evidence="2" id="KW-0805">Transcription regulation</keyword>
<evidence type="ECO:0000256" key="4">
    <source>
        <dbReference type="ARBA" id="ARBA00023163"/>
    </source>
</evidence>
<gene>
    <name evidence="6" type="ORF">SIAM614_19219</name>
</gene>
<comment type="similarity">
    <text evidence="1">Belongs to the LysR transcriptional regulatory family.</text>
</comment>
<dbReference type="InterPro" id="IPR005119">
    <property type="entry name" value="LysR_subst-bd"/>
</dbReference>
<evidence type="ECO:0000256" key="2">
    <source>
        <dbReference type="ARBA" id="ARBA00023015"/>
    </source>
</evidence>
<dbReference type="OrthoDB" id="9804958at2"/>
<protein>
    <submittedName>
        <fullName evidence="6">Transcriptional regulator, LysR family protein</fullName>
    </submittedName>
</protein>
<dbReference type="InterPro" id="IPR000847">
    <property type="entry name" value="LysR_HTH_N"/>
</dbReference>
<dbReference type="eggNOG" id="COG0583">
    <property type="taxonomic scope" value="Bacteria"/>
</dbReference>
<evidence type="ECO:0000313" key="6">
    <source>
        <dbReference type="EMBL" id="EAV45487.1"/>
    </source>
</evidence>
<organism evidence="6 7">
    <name type="scientific">Roseibium aggregatum (strain ATCC 25650 / DSM 13394 / JCM 20685 / NBRC 16684 / NCIMB 2208 / IAM 12614 / B1)</name>
    <name type="common">Stappia aggregata</name>
    <dbReference type="NCBI Taxonomy" id="384765"/>
    <lineage>
        <taxon>Bacteria</taxon>
        <taxon>Pseudomonadati</taxon>
        <taxon>Pseudomonadota</taxon>
        <taxon>Alphaproteobacteria</taxon>
        <taxon>Hyphomicrobiales</taxon>
        <taxon>Stappiaceae</taxon>
        <taxon>Roseibium</taxon>
    </lineage>
</organism>
<dbReference type="GO" id="GO:0003700">
    <property type="term" value="F:DNA-binding transcription factor activity"/>
    <property type="evidence" value="ECO:0007669"/>
    <property type="project" value="InterPro"/>
</dbReference>
<dbReference type="RefSeq" id="WP_006932888.1">
    <property type="nucleotide sequence ID" value="NZ_AAUW01000003.1"/>
</dbReference>
<dbReference type="InterPro" id="IPR058163">
    <property type="entry name" value="LysR-type_TF_proteobact-type"/>
</dbReference>